<dbReference type="HOGENOM" id="CLU_076832_1_0_12"/>
<reference evidence="1 2" key="1">
    <citation type="journal article" date="2008" name="PLoS Genet.">
        <title>The genome of Borrelia recurrentis, the agent of deadly louse-borne relapsing fever, is a degraded subset of tick-borne Borrelia duttonii.</title>
        <authorList>
            <person name="Lescot M."/>
            <person name="Audic S."/>
            <person name="Robert C."/>
            <person name="Nguyen T.T."/>
            <person name="Blanc G."/>
            <person name="Cutler S.J."/>
            <person name="Wincker P."/>
            <person name="Couloux A."/>
            <person name="Claverie J.-M."/>
            <person name="Raoult D."/>
            <person name="Drancourt M."/>
        </authorList>
    </citation>
    <scope>NUCLEOTIDE SEQUENCE [LARGE SCALE GENOMIC DNA]</scope>
    <source>
        <strain evidence="1 2">A1</strain>
    </source>
</reference>
<evidence type="ECO:0000313" key="1">
    <source>
        <dbReference type="EMBL" id="ACH95076.1"/>
    </source>
</evidence>
<organism evidence="1 2">
    <name type="scientific">Borrelia recurrentis (strain A1)</name>
    <dbReference type="NCBI Taxonomy" id="412418"/>
    <lineage>
        <taxon>Bacteria</taxon>
        <taxon>Pseudomonadati</taxon>
        <taxon>Spirochaetota</taxon>
        <taxon>Spirochaetia</taxon>
        <taxon>Spirochaetales</taxon>
        <taxon>Borreliaceae</taxon>
        <taxon>Borrelia</taxon>
    </lineage>
</organism>
<dbReference type="KEGG" id="bre:BRE_1014"/>
<gene>
    <name evidence="1" type="ordered locus">BRE_1014</name>
</gene>
<protein>
    <submittedName>
        <fullName evidence="1">Lipoprotein</fullName>
    </submittedName>
</protein>
<accession>B5RRU0</accession>
<keyword evidence="1" id="KW-0614">Plasmid</keyword>
<dbReference type="AlphaFoldDB" id="B5RRU0"/>
<proteinExistence type="predicted"/>
<keyword evidence="1" id="KW-0449">Lipoprotein</keyword>
<name>B5RRU0_BORRA</name>
<dbReference type="PROSITE" id="PS51257">
    <property type="entry name" value="PROKAR_LIPOPROTEIN"/>
    <property type="match status" value="1"/>
</dbReference>
<evidence type="ECO:0000313" key="2">
    <source>
        <dbReference type="Proteomes" id="UP000000612"/>
    </source>
</evidence>
<dbReference type="Proteomes" id="UP000000612">
    <property type="component" value="Plasmid pl124"/>
</dbReference>
<geneLocation type="plasmid" evidence="1 2">
    <name>pl124</name>
</geneLocation>
<dbReference type="EMBL" id="CP000994">
    <property type="protein sequence ID" value="ACH95076.1"/>
    <property type="molecule type" value="Genomic_DNA"/>
</dbReference>
<keyword evidence="2" id="KW-1185">Reference proteome</keyword>
<dbReference type="RefSeq" id="WP_012539264.1">
    <property type="nucleotide sequence ID" value="NC_011246.1"/>
</dbReference>
<sequence length="257" mass="29438">MKRIFMVVFASSILLLSCKEKEDNVINDQAGDYMDMKSLTSEQQQIYSALIASFNDLKALYDYKPEGFNISLFDDIKNKFGNTYYENFKETIYAAFKGDVATIDNLKKIVADSIETKDEYMSALNGRPLLYRLNELGNILFLFLNNDSVFGNDGLIKIRDRQDIALFNEVKYMLDDMGVKWDELVSLLQNTINNVSVFASKYIETRNVADKEAMIAQLEPIVELKSLDANQSCKGVICKLKNEFMDLYSQIKEKSVE</sequence>